<dbReference type="InterPro" id="IPR051453">
    <property type="entry name" value="MBL_Glyoxalase_II"/>
</dbReference>
<dbReference type="InterPro" id="IPR036866">
    <property type="entry name" value="RibonucZ/Hydroxyglut_hydro"/>
</dbReference>
<dbReference type="InterPro" id="IPR001279">
    <property type="entry name" value="Metallo-B-lactamas"/>
</dbReference>
<dbReference type="Gene3D" id="3.60.15.10">
    <property type="entry name" value="Ribonuclease Z/Hydroxyacylglutathione hydrolase-like"/>
    <property type="match status" value="1"/>
</dbReference>
<keyword evidence="3 6" id="KW-0378">Hydrolase</keyword>
<evidence type="ECO:0000256" key="4">
    <source>
        <dbReference type="ARBA" id="ARBA00022833"/>
    </source>
</evidence>
<evidence type="ECO:0000256" key="1">
    <source>
        <dbReference type="ARBA" id="ARBA00001947"/>
    </source>
</evidence>
<reference evidence="6 7" key="1">
    <citation type="submission" date="2018-06" db="EMBL/GenBank/DDBJ databases">
        <title>Draft Genome Sequence of a Novel Marine Bacterium Related to the Verrucomicrobia.</title>
        <authorList>
            <person name="Vosseberg J."/>
            <person name="Martijn J."/>
            <person name="Ettema T.J.G."/>
        </authorList>
    </citation>
    <scope>NUCLEOTIDE SEQUENCE [LARGE SCALE GENOMIC DNA]</scope>
    <source>
        <strain evidence="6">TARA_B100001123</strain>
    </source>
</reference>
<evidence type="ECO:0000313" key="6">
    <source>
        <dbReference type="EMBL" id="AWT60395.1"/>
    </source>
</evidence>
<dbReference type="SMART" id="SM00849">
    <property type="entry name" value="Lactamase_B"/>
    <property type="match status" value="1"/>
</dbReference>
<dbReference type="PANTHER" id="PTHR46233:SF3">
    <property type="entry name" value="HYDROXYACYLGLUTATHIONE HYDROLASE GLOC"/>
    <property type="match status" value="1"/>
</dbReference>
<dbReference type="EC" id="3.1.2.6" evidence="6"/>
<dbReference type="Pfam" id="PF00753">
    <property type="entry name" value="Lactamase_B"/>
    <property type="match status" value="1"/>
</dbReference>
<dbReference type="SUPFAM" id="SSF56281">
    <property type="entry name" value="Metallo-hydrolase/oxidoreductase"/>
    <property type="match status" value="1"/>
</dbReference>
<keyword evidence="4" id="KW-0862">Zinc</keyword>
<evidence type="ECO:0000256" key="2">
    <source>
        <dbReference type="ARBA" id="ARBA00022723"/>
    </source>
</evidence>
<evidence type="ECO:0000259" key="5">
    <source>
        <dbReference type="SMART" id="SM00849"/>
    </source>
</evidence>
<sequence length="278" mass="29916">MQISIEDFYEDIIDKAQSGLGLNDVEVVNRAGISKNELEIAKSGEFREQVARALAPILNLDANSLVEAGLKAWYPDPININGLLAFNTPFPVPGYAEMTVNAYLVWDKGTKKSVIFDTGGDATKLLQSVQELDLSVDLILLTHTHGDHIADLERVGRECGNPPIRVHKNETARGAEGIEEGAKFSVGSLKIEALLTHGHSPGGTTYIVSGLERPIAIVGDSLFANSMGGASGFHQQALGNNRDKILSLPDNTAICPGHGPMTTVSEEKAHNPFHPEFK</sequence>
<feature type="domain" description="Metallo-beta-lactamase" evidence="5">
    <location>
        <begin position="99"/>
        <end position="258"/>
    </location>
</feature>
<organism evidence="6 7">
    <name type="scientific">Candidatus Moanibacter tarae</name>
    <dbReference type="NCBI Taxonomy" id="2200854"/>
    <lineage>
        <taxon>Bacteria</taxon>
        <taxon>Pseudomonadati</taxon>
        <taxon>Verrucomicrobiota</taxon>
        <taxon>Opitutia</taxon>
        <taxon>Puniceicoccales</taxon>
        <taxon>Puniceicoccales incertae sedis</taxon>
        <taxon>Candidatus Moanibacter</taxon>
    </lineage>
</organism>
<comment type="cofactor">
    <cofactor evidence="1">
        <name>Zn(2+)</name>
        <dbReference type="ChEBI" id="CHEBI:29105"/>
    </cofactor>
</comment>
<dbReference type="PANTHER" id="PTHR46233">
    <property type="entry name" value="HYDROXYACYLGLUTATHIONE HYDROLASE GLOC"/>
    <property type="match status" value="1"/>
</dbReference>
<keyword evidence="2" id="KW-0479">Metal-binding</keyword>
<accession>A0A2Z4AFR0</accession>
<proteinExistence type="predicted"/>
<protein>
    <submittedName>
        <fullName evidence="6">Hydroxyacylglutathione hydrolase GloC</fullName>
        <ecNumber evidence="6">3.1.2.6</ecNumber>
    </submittedName>
</protein>
<dbReference type="GO" id="GO:0004416">
    <property type="term" value="F:hydroxyacylglutathione hydrolase activity"/>
    <property type="evidence" value="ECO:0007669"/>
    <property type="project" value="UniProtKB-EC"/>
</dbReference>
<dbReference type="Proteomes" id="UP000247465">
    <property type="component" value="Chromosome"/>
</dbReference>
<dbReference type="AlphaFoldDB" id="A0A2Z4AFR0"/>
<evidence type="ECO:0000256" key="3">
    <source>
        <dbReference type="ARBA" id="ARBA00022801"/>
    </source>
</evidence>
<dbReference type="EMBL" id="CP029803">
    <property type="protein sequence ID" value="AWT60395.1"/>
    <property type="molecule type" value="Genomic_DNA"/>
</dbReference>
<gene>
    <name evidence="6" type="primary">gloC</name>
    <name evidence="6" type="ORF">DF168_01604</name>
</gene>
<dbReference type="GO" id="GO:0046872">
    <property type="term" value="F:metal ion binding"/>
    <property type="evidence" value="ECO:0007669"/>
    <property type="project" value="UniProtKB-KW"/>
</dbReference>
<evidence type="ECO:0000313" key="7">
    <source>
        <dbReference type="Proteomes" id="UP000247465"/>
    </source>
</evidence>
<name>A0A2Z4AFR0_9BACT</name>
<dbReference type="KEGG" id="mtar:DF168_01604"/>